<dbReference type="InterPro" id="IPR044502">
    <property type="entry name" value="AtHST-like"/>
</dbReference>
<evidence type="ECO:0000256" key="3">
    <source>
        <dbReference type="ARBA" id="ARBA00022528"/>
    </source>
</evidence>
<feature type="transmembrane region" description="Helical" evidence="10">
    <location>
        <begin position="286"/>
        <end position="303"/>
    </location>
</feature>
<dbReference type="Proteomes" id="UP001497480">
    <property type="component" value="Unassembled WGS sequence"/>
</dbReference>
<evidence type="ECO:0000256" key="2">
    <source>
        <dbReference type="ARBA" id="ARBA00005985"/>
    </source>
</evidence>
<evidence type="ECO:0000256" key="10">
    <source>
        <dbReference type="SAM" id="Phobius"/>
    </source>
</evidence>
<dbReference type="Pfam" id="PF01040">
    <property type="entry name" value="UbiA"/>
    <property type="match status" value="1"/>
</dbReference>
<dbReference type="CDD" id="cd13960">
    <property type="entry name" value="PT_UbiA_HPT1"/>
    <property type="match status" value="1"/>
</dbReference>
<accession>A0AAV1YH61</accession>
<dbReference type="InterPro" id="IPR000537">
    <property type="entry name" value="UbiA_prenyltransferase"/>
</dbReference>
<reference evidence="11 12" key="1">
    <citation type="submission" date="2024-03" db="EMBL/GenBank/DDBJ databases">
        <authorList>
            <person name="Martinez-Hernandez J."/>
        </authorList>
    </citation>
    <scope>NUCLEOTIDE SEQUENCE [LARGE SCALE GENOMIC DNA]</scope>
</reference>
<keyword evidence="9 10" id="KW-0472">Membrane</keyword>
<sequence length="408" mass="45813">MSFVLAAASLPKAPALTSGMYICFLELITKGSHLSSHVTTLWHKTGIIKKEPCSMKSWPQNLKLHCKVKDFGPRCEERKRKYVMNAASEKSNEYEIQDQDKKNSLGSLLNALHVFFKFIRPIATLSLLLGASLTTLTAVEKFSDLSPAYFTGLLQVLVVASCMQIFMAGLNQLYDVEIDKINKPYLPLISGELSFKNGVIIVASSFIVGHLFPLIIGSWPLFWSFVFSSSLAIAYCADLPLLRWKRYSALTALNYVTDLAGVKPLGFFLHMQTYVFKRPVTFSRPLLFCMAMSSVFAIIIAIFKDIPDMEGDEKFGIKSLSSHLGQKRVFWICVSLLQTAYGGAIFMGALSPFIWVKIVMGLGHGILASLVWHYAKSVDLKSNPAIQSFYVFIWKLFTIEYFLIPLFR</sequence>
<evidence type="ECO:0000256" key="8">
    <source>
        <dbReference type="ARBA" id="ARBA00022989"/>
    </source>
</evidence>
<keyword evidence="6 10" id="KW-0812">Transmembrane</keyword>
<dbReference type="EMBL" id="CAXHTB010000025">
    <property type="protein sequence ID" value="CAL0333364.1"/>
    <property type="molecule type" value="Genomic_DNA"/>
</dbReference>
<comment type="subcellular location">
    <subcellularLocation>
        <location evidence="1">Plastid</location>
        <location evidence="1">Chloroplast membrane</location>
        <topology evidence="1">Multi-pass membrane protein</topology>
    </subcellularLocation>
</comment>
<keyword evidence="4" id="KW-0934">Plastid</keyword>
<feature type="transmembrane region" description="Helical" evidence="10">
    <location>
        <begin position="222"/>
        <end position="242"/>
    </location>
</feature>
<dbReference type="Gene3D" id="1.10.357.140">
    <property type="entry name" value="UbiA prenyltransferase"/>
    <property type="match status" value="1"/>
</dbReference>
<evidence type="ECO:0000256" key="4">
    <source>
        <dbReference type="ARBA" id="ARBA00022640"/>
    </source>
</evidence>
<evidence type="ECO:0000313" key="11">
    <source>
        <dbReference type="EMBL" id="CAL0333364.1"/>
    </source>
</evidence>
<comment type="caution">
    <text evidence="11">The sequence shown here is derived from an EMBL/GenBank/DDBJ whole genome shotgun (WGS) entry which is preliminary data.</text>
</comment>
<keyword evidence="8 10" id="KW-1133">Transmembrane helix</keyword>
<dbReference type="InterPro" id="IPR044878">
    <property type="entry name" value="UbiA_sf"/>
</dbReference>
<evidence type="ECO:0000256" key="7">
    <source>
        <dbReference type="ARBA" id="ARBA00022946"/>
    </source>
</evidence>
<proteinExistence type="inferred from homology"/>
<keyword evidence="12" id="KW-1185">Reference proteome</keyword>
<evidence type="ECO:0000256" key="5">
    <source>
        <dbReference type="ARBA" id="ARBA00022679"/>
    </source>
</evidence>
<evidence type="ECO:0000313" key="12">
    <source>
        <dbReference type="Proteomes" id="UP001497480"/>
    </source>
</evidence>
<evidence type="ECO:0000256" key="9">
    <source>
        <dbReference type="ARBA" id="ARBA00023136"/>
    </source>
</evidence>
<dbReference type="GO" id="GO:0004659">
    <property type="term" value="F:prenyltransferase activity"/>
    <property type="evidence" value="ECO:0007669"/>
    <property type="project" value="InterPro"/>
</dbReference>
<organism evidence="11 12">
    <name type="scientific">Lupinus luteus</name>
    <name type="common">European yellow lupine</name>
    <dbReference type="NCBI Taxonomy" id="3873"/>
    <lineage>
        <taxon>Eukaryota</taxon>
        <taxon>Viridiplantae</taxon>
        <taxon>Streptophyta</taxon>
        <taxon>Embryophyta</taxon>
        <taxon>Tracheophyta</taxon>
        <taxon>Spermatophyta</taxon>
        <taxon>Magnoliopsida</taxon>
        <taxon>eudicotyledons</taxon>
        <taxon>Gunneridae</taxon>
        <taxon>Pentapetalae</taxon>
        <taxon>rosids</taxon>
        <taxon>fabids</taxon>
        <taxon>Fabales</taxon>
        <taxon>Fabaceae</taxon>
        <taxon>Papilionoideae</taxon>
        <taxon>50 kb inversion clade</taxon>
        <taxon>genistoids sensu lato</taxon>
        <taxon>core genistoids</taxon>
        <taxon>Genisteae</taxon>
        <taxon>Lupinus</taxon>
    </lineage>
</organism>
<dbReference type="PANTHER" id="PTHR43009">
    <property type="entry name" value="HOMOGENTISATE SOLANESYLTRANSFERASE, CHLOROPLASTIC"/>
    <property type="match status" value="1"/>
</dbReference>
<protein>
    <submittedName>
        <fullName evidence="11">Uncharacterized protein</fullName>
    </submittedName>
</protein>
<feature type="transmembrane region" description="Helical" evidence="10">
    <location>
        <begin position="354"/>
        <end position="375"/>
    </location>
</feature>
<gene>
    <name evidence="11" type="ORF">LLUT_LOCUS34424</name>
</gene>
<feature type="transmembrane region" description="Helical" evidence="10">
    <location>
        <begin position="329"/>
        <end position="347"/>
    </location>
</feature>
<evidence type="ECO:0000256" key="6">
    <source>
        <dbReference type="ARBA" id="ARBA00022692"/>
    </source>
</evidence>
<dbReference type="PANTHER" id="PTHR43009:SF6">
    <property type="entry name" value="HOMOGENTISATE PHYTYLTRANSFERASE 1, CHLOROPLASTIC"/>
    <property type="match status" value="1"/>
</dbReference>
<feature type="transmembrane region" description="Helical" evidence="10">
    <location>
        <begin position="387"/>
        <end position="407"/>
    </location>
</feature>
<evidence type="ECO:0000256" key="1">
    <source>
        <dbReference type="ARBA" id="ARBA00004508"/>
    </source>
</evidence>
<keyword evidence="7" id="KW-0809">Transit peptide</keyword>
<keyword evidence="3" id="KW-0150">Chloroplast</keyword>
<comment type="similarity">
    <text evidence="2">Belongs to the UbiA prenyltransferase family.</text>
</comment>
<dbReference type="Gene3D" id="1.20.120.1780">
    <property type="entry name" value="UbiA prenyltransferase"/>
    <property type="match status" value="1"/>
</dbReference>
<dbReference type="AlphaFoldDB" id="A0AAV1YH61"/>
<feature type="transmembrane region" description="Helical" evidence="10">
    <location>
        <begin position="149"/>
        <end position="174"/>
    </location>
</feature>
<name>A0AAV1YH61_LUPLU</name>
<keyword evidence="5" id="KW-0808">Transferase</keyword>
<dbReference type="GO" id="GO:0031969">
    <property type="term" value="C:chloroplast membrane"/>
    <property type="evidence" value="ECO:0007669"/>
    <property type="project" value="UniProtKB-SubCell"/>
</dbReference>